<sequence>MRRRSSRPRSGCGLYLVGSAALGYAVSLSKDVFARRPGVGKVGEPDPAETAR</sequence>
<dbReference type="AlphaFoldDB" id="A0A6J4Q5F0"/>
<proteinExistence type="predicted"/>
<organism evidence="1">
    <name type="scientific">uncultured Rubrobacteraceae bacterium</name>
    <dbReference type="NCBI Taxonomy" id="349277"/>
    <lineage>
        <taxon>Bacteria</taxon>
        <taxon>Bacillati</taxon>
        <taxon>Actinomycetota</taxon>
        <taxon>Rubrobacteria</taxon>
        <taxon>Rubrobacterales</taxon>
        <taxon>Rubrobacteraceae</taxon>
        <taxon>environmental samples</taxon>
    </lineage>
</organism>
<accession>A0A6J4Q5F0</accession>
<reference evidence="1" key="1">
    <citation type="submission" date="2020-02" db="EMBL/GenBank/DDBJ databases">
        <authorList>
            <person name="Meier V. D."/>
        </authorList>
    </citation>
    <scope>NUCLEOTIDE SEQUENCE</scope>
    <source>
        <strain evidence="1">AVDCRST_MAG55</strain>
    </source>
</reference>
<gene>
    <name evidence="1" type="ORF">AVDCRST_MAG55-2963</name>
</gene>
<protein>
    <submittedName>
        <fullName evidence="1">Uncharacterized protein</fullName>
    </submittedName>
</protein>
<evidence type="ECO:0000313" key="1">
    <source>
        <dbReference type="EMBL" id="CAA9435296.1"/>
    </source>
</evidence>
<dbReference type="EMBL" id="CADCUZ010000150">
    <property type="protein sequence ID" value="CAA9435296.1"/>
    <property type="molecule type" value="Genomic_DNA"/>
</dbReference>
<name>A0A6J4Q5F0_9ACTN</name>